<feature type="transmembrane region" description="Helical" evidence="2">
    <location>
        <begin position="258"/>
        <end position="279"/>
    </location>
</feature>
<feature type="transmembrane region" description="Helical" evidence="2">
    <location>
        <begin position="229"/>
        <end position="246"/>
    </location>
</feature>
<keyword evidence="5" id="KW-1185">Reference proteome</keyword>
<organism evidence="4 5">
    <name type="scientific">Paenibacillus woosongensis</name>
    <dbReference type="NCBI Taxonomy" id="307580"/>
    <lineage>
        <taxon>Bacteria</taxon>
        <taxon>Bacillati</taxon>
        <taxon>Bacillota</taxon>
        <taxon>Bacilli</taxon>
        <taxon>Bacillales</taxon>
        <taxon>Paenibacillaceae</taxon>
        <taxon>Paenibacillus</taxon>
    </lineage>
</organism>
<feature type="region of interest" description="Disordered" evidence="1">
    <location>
        <begin position="1"/>
        <end position="21"/>
    </location>
</feature>
<evidence type="ECO:0000256" key="1">
    <source>
        <dbReference type="SAM" id="MobiDB-lite"/>
    </source>
</evidence>
<name>A0ABQ4MWJ6_9BACL</name>
<dbReference type="InterPro" id="IPR025164">
    <property type="entry name" value="Toastrack_DUF4097"/>
</dbReference>
<reference evidence="4 5" key="1">
    <citation type="submission" date="2021-03" db="EMBL/GenBank/DDBJ databases">
        <title>Antimicrobial resistance genes in bacteria isolated from Japanese honey, and their potential for conferring macrolide and lincosamide resistance in the American foulbrood pathogen Paenibacillus larvae.</title>
        <authorList>
            <person name="Okamoto M."/>
            <person name="Kumagai M."/>
            <person name="Kanamori H."/>
            <person name="Takamatsu D."/>
        </authorList>
    </citation>
    <scope>NUCLEOTIDE SEQUENCE [LARGE SCALE GENOMIC DNA]</scope>
    <source>
        <strain evidence="4 5">J15TS10</strain>
    </source>
</reference>
<evidence type="ECO:0000313" key="5">
    <source>
        <dbReference type="Proteomes" id="UP000681290"/>
    </source>
</evidence>
<feature type="transmembrane region" description="Helical" evidence="2">
    <location>
        <begin position="35"/>
        <end position="53"/>
    </location>
</feature>
<accession>A0ABQ4MWJ6</accession>
<protein>
    <recommendedName>
        <fullName evidence="3">DUF4097 domain-containing protein</fullName>
    </recommendedName>
</protein>
<feature type="transmembrane region" description="Helical" evidence="2">
    <location>
        <begin position="134"/>
        <end position="154"/>
    </location>
</feature>
<feature type="transmembrane region" description="Helical" evidence="2">
    <location>
        <begin position="198"/>
        <end position="217"/>
    </location>
</feature>
<dbReference type="Proteomes" id="UP000681290">
    <property type="component" value="Unassembled WGS sequence"/>
</dbReference>
<feature type="compositionally biased region" description="Polar residues" evidence="1">
    <location>
        <begin position="1"/>
        <end position="10"/>
    </location>
</feature>
<keyword evidence="2" id="KW-1133">Transmembrane helix</keyword>
<comment type="caution">
    <text evidence="4">The sequence shown here is derived from an EMBL/GenBank/DDBJ whole genome shotgun (WGS) entry which is preliminary data.</text>
</comment>
<feature type="transmembrane region" description="Helical" evidence="2">
    <location>
        <begin position="83"/>
        <end position="101"/>
    </location>
</feature>
<evidence type="ECO:0000313" key="4">
    <source>
        <dbReference type="EMBL" id="GIP60297.1"/>
    </source>
</evidence>
<gene>
    <name evidence="4" type="ORF">J15TS10_41110</name>
</gene>
<evidence type="ECO:0000256" key="2">
    <source>
        <dbReference type="SAM" id="Phobius"/>
    </source>
</evidence>
<keyword evidence="2" id="KW-0472">Membrane</keyword>
<feature type="domain" description="DUF4097" evidence="3">
    <location>
        <begin position="374"/>
        <end position="598"/>
    </location>
</feature>
<keyword evidence="2" id="KW-0812">Transmembrane</keyword>
<sequence length="617" mass="68361">MTPDQMTASDTARHNKKSVPKGKIRRYRPRRLKRKFMACMLSALLPGLGHLYLRMFWRGIAIIYFLLLDASALIYFSSVRMTINIPFLFLLGILIPMMYFYSIYDVLQSTDVVNARVRSETTQREEAAGAKEHVWKGILSGLLLMAGGGLIFLLSQKPPWLAAVIQANAGYAAAVLLILSGAALIVREGRRRRFRTGRMTASLLLIGVGIILLIDVATGSNFMLHLLKWWPLLFVVAGLEQIYVFLWNRRKTAYPLRLLRVDLKGLLLSLFVAFSVFAVTQQDHYMHLWNRVSLDLTAAGTDFSAEEGYSLIKEQLEIPIDLSTEQIVLNGINGNIDVRRAEIEGIRVESTVWVDQLPAEEAKLVAEETELQITEGKTLTLNVKDKVYGASGKRHPRMNMTVFLPENRFLDIDISTSNGKIKMSGVRALKQIKLQTGNGDLKLWDVNGDVTAKTLNGDAEMYRIFGNVSVDTQGGNMMGNMITGQVSMSTLVGNIALMNADDDIHAATKNGNIVIHGVAAALKAESLNGKIQIESPQIEGDWNVYSAVGEMTITIPEEGDYTLEGSSGYGDIITELPFAVDNKTIHGIVGSGEYLVKVEGNSNLYVNQRITDESALR</sequence>
<dbReference type="PANTHER" id="PTHR34094:SF1">
    <property type="entry name" value="PROTEIN FAM185A"/>
    <property type="match status" value="1"/>
</dbReference>
<evidence type="ECO:0000259" key="3">
    <source>
        <dbReference type="Pfam" id="PF13349"/>
    </source>
</evidence>
<feature type="transmembrane region" description="Helical" evidence="2">
    <location>
        <begin position="160"/>
        <end position="186"/>
    </location>
</feature>
<proteinExistence type="predicted"/>
<dbReference type="EMBL" id="BOSM01000009">
    <property type="protein sequence ID" value="GIP60297.1"/>
    <property type="molecule type" value="Genomic_DNA"/>
</dbReference>
<dbReference type="Pfam" id="PF13349">
    <property type="entry name" value="DUF4097"/>
    <property type="match status" value="1"/>
</dbReference>
<dbReference type="RefSeq" id="WP_244996754.1">
    <property type="nucleotide sequence ID" value="NZ_BOSM01000009.1"/>
</dbReference>
<dbReference type="PANTHER" id="PTHR34094">
    <property type="match status" value="1"/>
</dbReference>